<organism evidence="1 2">
    <name type="scientific">Nelumbo nucifera</name>
    <name type="common">Sacred lotus</name>
    <dbReference type="NCBI Taxonomy" id="4432"/>
    <lineage>
        <taxon>Eukaryota</taxon>
        <taxon>Viridiplantae</taxon>
        <taxon>Streptophyta</taxon>
        <taxon>Embryophyta</taxon>
        <taxon>Tracheophyta</taxon>
        <taxon>Spermatophyta</taxon>
        <taxon>Magnoliopsida</taxon>
        <taxon>Proteales</taxon>
        <taxon>Nelumbonaceae</taxon>
        <taxon>Nelumbo</taxon>
    </lineage>
</organism>
<proteinExistence type="predicted"/>
<gene>
    <name evidence="1" type="ORF">HUJ06_016361</name>
</gene>
<dbReference type="Proteomes" id="UP000607653">
    <property type="component" value="Unassembled WGS sequence"/>
</dbReference>
<keyword evidence="2" id="KW-1185">Reference proteome</keyword>
<reference evidence="1 2" key="1">
    <citation type="journal article" date="2020" name="Mol. Biol. Evol.">
        <title>Distinct Expression and Methylation Patterns for Genes with Different Fates following a Single Whole-Genome Duplication in Flowering Plants.</title>
        <authorList>
            <person name="Shi T."/>
            <person name="Rahmani R.S."/>
            <person name="Gugger P.F."/>
            <person name="Wang M."/>
            <person name="Li H."/>
            <person name="Zhang Y."/>
            <person name="Li Z."/>
            <person name="Wang Q."/>
            <person name="Van de Peer Y."/>
            <person name="Marchal K."/>
            <person name="Chen J."/>
        </authorList>
    </citation>
    <scope>NUCLEOTIDE SEQUENCE [LARGE SCALE GENOMIC DNA]</scope>
    <source>
        <tissue evidence="1">Leaf</tissue>
    </source>
</reference>
<dbReference type="EMBL" id="DUZY01000008">
    <property type="protein sequence ID" value="DAD46424.1"/>
    <property type="molecule type" value="Genomic_DNA"/>
</dbReference>
<evidence type="ECO:0000313" key="2">
    <source>
        <dbReference type="Proteomes" id="UP000607653"/>
    </source>
</evidence>
<accession>A0A822ZJZ8</accession>
<dbReference type="AlphaFoldDB" id="A0A822ZJZ8"/>
<name>A0A822ZJZ8_NELNU</name>
<sequence>MNSPTKSPTISLMTGDYSYLEIYINGVCASLGVCTIPIEQPEDSFVKEESNGGLNIRLEEQ</sequence>
<evidence type="ECO:0000313" key="1">
    <source>
        <dbReference type="EMBL" id="DAD46424.1"/>
    </source>
</evidence>
<comment type="caution">
    <text evidence="1">The sequence shown here is derived from an EMBL/GenBank/DDBJ whole genome shotgun (WGS) entry which is preliminary data.</text>
</comment>
<protein>
    <submittedName>
        <fullName evidence="1">Uncharacterized protein</fullName>
    </submittedName>
</protein>